<gene>
    <name evidence="2" type="ORF">GCM10022200_28700</name>
</gene>
<dbReference type="Gene3D" id="3.40.50.1820">
    <property type="entry name" value="alpha/beta hydrolase"/>
    <property type="match status" value="1"/>
</dbReference>
<dbReference type="InterPro" id="IPR029058">
    <property type="entry name" value="AB_hydrolase_fold"/>
</dbReference>
<dbReference type="GO" id="GO:0016787">
    <property type="term" value="F:hydrolase activity"/>
    <property type="evidence" value="ECO:0007669"/>
    <property type="project" value="UniProtKB-KW"/>
</dbReference>
<dbReference type="PANTHER" id="PTHR43689:SF8">
    <property type="entry name" value="ALPHA_BETA-HYDROLASES SUPERFAMILY PROTEIN"/>
    <property type="match status" value="1"/>
</dbReference>
<sequence>MSDFDDLSVHHLDRPGGRIAYRVTGAGPLVVAVPGMGELASSFRHTVPALRDAGYRVAVMDLRGHGRSDTTFDAYDDAAAGSDALALIHHLGGPAVIVGNSLGAGAAVWAAAEDVSAVAGLALIGPFVRNAPTNPVMTAAFRLAMLRPWARAAWLAYLPSLYPGVKPADFDEHRRRIGANLREPGRTAAFVATTHTDHEVAERRLPQVIAPTLVVMGTDDPDFADPAGEAEWIAEQLDADVTLVDGAGHYPQVQHPDVVNDALTTFLNKVNADA</sequence>
<dbReference type="PANTHER" id="PTHR43689">
    <property type="entry name" value="HYDROLASE"/>
    <property type="match status" value="1"/>
</dbReference>
<evidence type="ECO:0000313" key="2">
    <source>
        <dbReference type="EMBL" id="GAA3643074.1"/>
    </source>
</evidence>
<feature type="domain" description="AB hydrolase-1" evidence="1">
    <location>
        <begin position="30"/>
        <end position="262"/>
    </location>
</feature>
<dbReference type="Proteomes" id="UP001501697">
    <property type="component" value="Unassembled WGS sequence"/>
</dbReference>
<organism evidence="2 3">
    <name type="scientific">Microbacterium awajiense</name>
    <dbReference type="NCBI Taxonomy" id="415214"/>
    <lineage>
        <taxon>Bacteria</taxon>
        <taxon>Bacillati</taxon>
        <taxon>Actinomycetota</taxon>
        <taxon>Actinomycetes</taxon>
        <taxon>Micrococcales</taxon>
        <taxon>Microbacteriaceae</taxon>
        <taxon>Microbacterium</taxon>
    </lineage>
</organism>
<evidence type="ECO:0000259" key="1">
    <source>
        <dbReference type="Pfam" id="PF12697"/>
    </source>
</evidence>
<dbReference type="PRINTS" id="PR00111">
    <property type="entry name" value="ABHYDROLASE"/>
</dbReference>
<dbReference type="RefSeq" id="WP_344739744.1">
    <property type="nucleotide sequence ID" value="NZ_BAAAYU010000005.1"/>
</dbReference>
<comment type="caution">
    <text evidence="2">The sequence shown here is derived from an EMBL/GenBank/DDBJ whole genome shotgun (WGS) entry which is preliminary data.</text>
</comment>
<reference evidence="3" key="1">
    <citation type="journal article" date="2019" name="Int. J. Syst. Evol. Microbiol.">
        <title>The Global Catalogue of Microorganisms (GCM) 10K type strain sequencing project: providing services to taxonomists for standard genome sequencing and annotation.</title>
        <authorList>
            <consortium name="The Broad Institute Genomics Platform"/>
            <consortium name="The Broad Institute Genome Sequencing Center for Infectious Disease"/>
            <person name="Wu L."/>
            <person name="Ma J."/>
        </authorList>
    </citation>
    <scope>NUCLEOTIDE SEQUENCE [LARGE SCALE GENOMIC DNA]</scope>
    <source>
        <strain evidence="3">JCM 16544</strain>
    </source>
</reference>
<dbReference type="Pfam" id="PF12697">
    <property type="entry name" value="Abhydrolase_6"/>
    <property type="match status" value="1"/>
</dbReference>
<dbReference type="PRINTS" id="PR00412">
    <property type="entry name" value="EPOXHYDRLASE"/>
</dbReference>
<protein>
    <submittedName>
        <fullName evidence="2">Alpha/beta hydrolase</fullName>
    </submittedName>
</protein>
<dbReference type="EMBL" id="BAAAYU010000005">
    <property type="protein sequence ID" value="GAA3643074.1"/>
    <property type="molecule type" value="Genomic_DNA"/>
</dbReference>
<name>A0ABP7AXW9_9MICO</name>
<dbReference type="InterPro" id="IPR000073">
    <property type="entry name" value="AB_hydrolase_1"/>
</dbReference>
<accession>A0ABP7AXW9</accession>
<keyword evidence="3" id="KW-1185">Reference proteome</keyword>
<dbReference type="InterPro" id="IPR000639">
    <property type="entry name" value="Epox_hydrolase-like"/>
</dbReference>
<dbReference type="SUPFAM" id="SSF53474">
    <property type="entry name" value="alpha/beta-Hydrolases"/>
    <property type="match status" value="1"/>
</dbReference>
<keyword evidence="2" id="KW-0378">Hydrolase</keyword>
<proteinExistence type="predicted"/>
<evidence type="ECO:0000313" key="3">
    <source>
        <dbReference type="Proteomes" id="UP001501697"/>
    </source>
</evidence>